<proteinExistence type="predicted"/>
<comment type="caution">
    <text evidence="2">The sequence shown here is derived from an EMBL/GenBank/DDBJ whole genome shotgun (WGS) entry which is preliminary data.</text>
</comment>
<dbReference type="RefSeq" id="WP_191308046.1">
    <property type="nucleotide sequence ID" value="NZ_BNAW01000005.1"/>
</dbReference>
<keyword evidence="3" id="KW-1185">Reference proteome</keyword>
<keyword evidence="1" id="KW-0812">Transmembrane</keyword>
<feature type="transmembrane region" description="Helical" evidence="1">
    <location>
        <begin position="37"/>
        <end position="59"/>
    </location>
</feature>
<organism evidence="2 3">
    <name type="scientific">Amycolatopsis bullii</name>
    <dbReference type="NCBI Taxonomy" id="941987"/>
    <lineage>
        <taxon>Bacteria</taxon>
        <taxon>Bacillati</taxon>
        <taxon>Actinomycetota</taxon>
        <taxon>Actinomycetes</taxon>
        <taxon>Pseudonocardiales</taxon>
        <taxon>Pseudonocardiaceae</taxon>
        <taxon>Amycolatopsis</taxon>
    </lineage>
</organism>
<name>A0ABQ3K565_9PSEU</name>
<evidence type="ECO:0000256" key="1">
    <source>
        <dbReference type="SAM" id="Phobius"/>
    </source>
</evidence>
<gene>
    <name evidence="2" type="ORF">GCM10017567_17600</name>
</gene>
<evidence type="ECO:0008006" key="4">
    <source>
        <dbReference type="Google" id="ProtNLM"/>
    </source>
</evidence>
<evidence type="ECO:0000313" key="2">
    <source>
        <dbReference type="EMBL" id="GHG02763.1"/>
    </source>
</evidence>
<sequence length="296" mass="31210">MTDLEALRRTLRAQESLAPDPDGVLAVATRRLRRRRIAGVTAVTLTVAALGVGAVAMLGRGTATVAPASRVNAPPVSVTAAPAAGQVPPSPPAVSLEDGSWDLLFWAVQPHFAAVHYGQAHRYAFEIEVRDGTAPHGAPAAKPSDAGQLRHPQTVQWQDAPGRWIRVTTTKPVTPEEMLALLGKIRTAPPVLGSPLKSLEVPAGQKVATFTSEPETNTLVLCPDLEAGMAPLDKRCLSLTVSLTSRAGNAEGGASPEDPLPVRRFRTLGAYTVEVQSSPAQEQTAAAMLDSVRLNR</sequence>
<accession>A0ABQ3K565</accession>
<dbReference type="Proteomes" id="UP000649955">
    <property type="component" value="Unassembled WGS sequence"/>
</dbReference>
<dbReference type="EMBL" id="BNAW01000005">
    <property type="protein sequence ID" value="GHG02763.1"/>
    <property type="molecule type" value="Genomic_DNA"/>
</dbReference>
<protein>
    <recommendedName>
        <fullName evidence="4">Tat pathway signal sequence domain protein</fullName>
    </recommendedName>
</protein>
<evidence type="ECO:0000313" key="3">
    <source>
        <dbReference type="Proteomes" id="UP000649955"/>
    </source>
</evidence>
<keyword evidence="1" id="KW-1133">Transmembrane helix</keyword>
<keyword evidence="1" id="KW-0472">Membrane</keyword>
<reference evidence="3" key="1">
    <citation type="journal article" date="2019" name="Int. J. Syst. Evol. Microbiol.">
        <title>The Global Catalogue of Microorganisms (GCM) 10K type strain sequencing project: providing services to taxonomists for standard genome sequencing and annotation.</title>
        <authorList>
            <consortium name="The Broad Institute Genomics Platform"/>
            <consortium name="The Broad Institute Genome Sequencing Center for Infectious Disease"/>
            <person name="Wu L."/>
            <person name="Ma J."/>
        </authorList>
    </citation>
    <scope>NUCLEOTIDE SEQUENCE [LARGE SCALE GENOMIC DNA]</scope>
    <source>
        <strain evidence="3">CGMCC 4.7680</strain>
    </source>
</reference>